<dbReference type="RefSeq" id="XP_027426163.1">
    <property type="nucleotide sequence ID" value="XM_027570362.1"/>
</dbReference>
<keyword evidence="4 11" id="KW-1133">Transmembrane helix</keyword>
<evidence type="ECO:0000256" key="3">
    <source>
        <dbReference type="ARBA" id="ARBA00022692"/>
    </source>
</evidence>
<dbReference type="PANTHER" id="PTHR11866">
    <property type="entry name" value="G-PROTEIN COUPLED RECEPTOR FAMILY 1 MEMBER"/>
    <property type="match status" value="1"/>
</dbReference>
<dbReference type="GeneID" id="113909317"/>
<dbReference type="SUPFAM" id="SSF81321">
    <property type="entry name" value="Family A G protein-coupled receptor-like"/>
    <property type="match status" value="1"/>
</dbReference>
<dbReference type="PANTHER" id="PTHR11866:SF14">
    <property type="entry name" value="PROSTAGLANDIN D2 RECEPTOR"/>
    <property type="match status" value="1"/>
</dbReference>
<feature type="transmembrane region" description="Helical" evidence="11">
    <location>
        <begin position="441"/>
        <end position="461"/>
    </location>
</feature>
<evidence type="ECO:0000256" key="1">
    <source>
        <dbReference type="ARBA" id="ARBA00004651"/>
    </source>
</evidence>
<evidence type="ECO:0000256" key="6">
    <source>
        <dbReference type="ARBA" id="ARBA00023136"/>
    </source>
</evidence>
<dbReference type="OrthoDB" id="5959154at2759"/>
<dbReference type="PROSITE" id="PS50262">
    <property type="entry name" value="G_PROTEIN_RECEP_F1_2"/>
    <property type="match status" value="1"/>
</dbReference>
<dbReference type="CTD" id="5729"/>
<accession>A0A6J2B8J5</accession>
<dbReference type="KEGG" id="zca:113909317"/>
<keyword evidence="5" id="KW-0297">G-protein coupled receptor</keyword>
<evidence type="ECO:0000313" key="14">
    <source>
        <dbReference type="RefSeq" id="XP_027426163.1"/>
    </source>
</evidence>
<dbReference type="InterPro" id="IPR000276">
    <property type="entry name" value="GPCR_Rhodpsn"/>
</dbReference>
<dbReference type="GO" id="GO:0007204">
    <property type="term" value="P:positive regulation of cytosolic calcium ion concentration"/>
    <property type="evidence" value="ECO:0007669"/>
    <property type="project" value="TreeGrafter"/>
</dbReference>
<keyword evidence="13" id="KW-1185">Reference proteome</keyword>
<evidence type="ECO:0000256" key="10">
    <source>
        <dbReference type="ARBA" id="ARBA00023224"/>
    </source>
</evidence>
<evidence type="ECO:0000256" key="4">
    <source>
        <dbReference type="ARBA" id="ARBA00022989"/>
    </source>
</evidence>
<dbReference type="InterPro" id="IPR017452">
    <property type="entry name" value="GPCR_Rhodpsn_7TM"/>
</dbReference>
<name>A0A6J2B8J5_ZALCA</name>
<keyword evidence="7" id="KW-1015">Disulfide bond</keyword>
<feature type="transmembrane region" description="Helical" evidence="11">
    <location>
        <begin position="242"/>
        <end position="263"/>
    </location>
</feature>
<dbReference type="InterPro" id="IPR000376">
    <property type="entry name" value="Pglndn_D_rcpt"/>
</dbReference>
<dbReference type="InterPro" id="IPR008365">
    <property type="entry name" value="Prostanoid_rcpt"/>
</dbReference>
<dbReference type="GO" id="GO:0006954">
    <property type="term" value="P:inflammatory response"/>
    <property type="evidence" value="ECO:0007669"/>
    <property type="project" value="TreeGrafter"/>
</dbReference>
<feature type="transmembrane region" description="Helical" evidence="11">
    <location>
        <begin position="196"/>
        <end position="222"/>
    </location>
</feature>
<keyword evidence="9" id="KW-0325">Glycoprotein</keyword>
<dbReference type="PRINTS" id="PR01788">
    <property type="entry name" value="PROSTANOIDR"/>
</dbReference>
<evidence type="ECO:0000256" key="11">
    <source>
        <dbReference type="SAM" id="Phobius"/>
    </source>
</evidence>
<comment type="subcellular location">
    <subcellularLocation>
        <location evidence="1">Cell membrane</location>
        <topology evidence="1">Multi-pass membrane protein</topology>
    </subcellularLocation>
</comment>
<feature type="transmembrane region" description="Helical" evidence="11">
    <location>
        <begin position="284"/>
        <end position="304"/>
    </location>
</feature>
<proteinExistence type="predicted"/>
<dbReference type="FunFam" id="1.20.1070.10:FF:000175">
    <property type="entry name" value="Prostaglandin D2 receptor"/>
    <property type="match status" value="1"/>
</dbReference>
<evidence type="ECO:0000256" key="5">
    <source>
        <dbReference type="ARBA" id="ARBA00023040"/>
    </source>
</evidence>
<dbReference type="GO" id="GO:0005886">
    <property type="term" value="C:plasma membrane"/>
    <property type="evidence" value="ECO:0007669"/>
    <property type="project" value="UniProtKB-SubCell"/>
</dbReference>
<dbReference type="Gene3D" id="1.20.1070.10">
    <property type="entry name" value="Rhodopsin 7-helix transmembrane proteins"/>
    <property type="match status" value="1"/>
</dbReference>
<keyword evidence="3 11" id="KW-0812">Transmembrane</keyword>
<evidence type="ECO:0000256" key="7">
    <source>
        <dbReference type="ARBA" id="ARBA00023157"/>
    </source>
</evidence>
<evidence type="ECO:0000256" key="9">
    <source>
        <dbReference type="ARBA" id="ARBA00023180"/>
    </source>
</evidence>
<dbReference type="PRINTS" id="PR00854">
    <property type="entry name" value="PRSTNOIDDPR"/>
</dbReference>
<keyword evidence="8 14" id="KW-0675">Receptor</keyword>
<dbReference type="Proteomes" id="UP000515165">
    <property type="component" value="Chromosome 6"/>
</dbReference>
<dbReference type="Pfam" id="PF00001">
    <property type="entry name" value="7tm_1"/>
    <property type="match status" value="1"/>
</dbReference>
<reference evidence="14" key="1">
    <citation type="submission" date="2025-08" db="UniProtKB">
        <authorList>
            <consortium name="RefSeq"/>
        </authorList>
    </citation>
    <scope>IDENTIFICATION</scope>
    <source>
        <tissue evidence="14">Blood</tissue>
    </source>
</reference>
<keyword evidence="2" id="KW-1003">Cell membrane</keyword>
<protein>
    <submittedName>
        <fullName evidence="14">LOW QUALITY PROTEIN: prostaglandin D2 receptor</fullName>
    </submittedName>
</protein>
<gene>
    <name evidence="14" type="primary">PTGDR</name>
</gene>
<feature type="transmembrane region" description="Helical" evidence="11">
    <location>
        <begin position="163"/>
        <end position="184"/>
    </location>
</feature>
<evidence type="ECO:0000313" key="13">
    <source>
        <dbReference type="Proteomes" id="UP000515165"/>
    </source>
</evidence>
<dbReference type="AlphaFoldDB" id="A0A6J2B8J5"/>
<evidence type="ECO:0000256" key="8">
    <source>
        <dbReference type="ARBA" id="ARBA00023170"/>
    </source>
</evidence>
<feature type="domain" description="G-protein coupled receptors family 1 profile" evidence="12">
    <location>
        <begin position="171"/>
        <end position="458"/>
    </location>
</feature>
<evidence type="ECO:0000256" key="2">
    <source>
        <dbReference type="ARBA" id="ARBA00022475"/>
    </source>
</evidence>
<keyword evidence="10" id="KW-0807">Transducer</keyword>
<feature type="transmembrane region" description="Helical" evidence="11">
    <location>
        <begin position="399"/>
        <end position="421"/>
    </location>
</feature>
<sequence length="496" mass="54618">MPGINSDDQKKHPLSDQFQAAEGQALGAQALATFLSFRRWARGLDSPRARGSARRSLRGCWGPRNGSAGCALGRAARPGRRGVTESLERRRLPCFTPPCQRSCLCGAASRPEPPGVPIRRRRGPGPPAAALLPAEPPAMRPPLYRCHNTTSVEKGNSATMGGVLFSAGLLGNLLALGLLARSGLGSCPPRPPPSVFYVLVCGLTVTDLLGKSLVSPFVLAAYAQNRSLWGLAPASGSSLCQAFAFFMSFFGLASTLQLLAMALECWLSLGHPFFYRRHFTLRRGALVAPVVGAFCLAFCALPLAGFGKFVQYCPGTWCFIQMVHEERSLSVLGYSVLYASLMALLVLAIVLCNLSAMRNLYAMHRRLRRRPRSGPRDRVEPGADEREAAAQPLEELDHLLLLALMTVLFTMCSLPLIYRAYYGAFKTVHEKDGTSEEMEDLRALRFLSVISIVDPWIFIIFRTPVFRMFFHKIFIRPLMYRNWPSNSCQTNMESSL</sequence>
<organism evidence="13 14">
    <name type="scientific">Zalophus californianus</name>
    <name type="common">California sealion</name>
    <dbReference type="NCBI Taxonomy" id="9704"/>
    <lineage>
        <taxon>Eukaryota</taxon>
        <taxon>Metazoa</taxon>
        <taxon>Chordata</taxon>
        <taxon>Craniata</taxon>
        <taxon>Vertebrata</taxon>
        <taxon>Euteleostomi</taxon>
        <taxon>Mammalia</taxon>
        <taxon>Eutheria</taxon>
        <taxon>Laurasiatheria</taxon>
        <taxon>Carnivora</taxon>
        <taxon>Caniformia</taxon>
        <taxon>Pinnipedia</taxon>
        <taxon>Otariidae</taxon>
        <taxon>Zalophus</taxon>
    </lineage>
</organism>
<dbReference type="GO" id="GO:0004956">
    <property type="term" value="F:prostaglandin D receptor activity"/>
    <property type="evidence" value="ECO:0007669"/>
    <property type="project" value="InterPro"/>
</dbReference>
<keyword evidence="6 11" id="KW-0472">Membrane</keyword>
<feature type="transmembrane region" description="Helical" evidence="11">
    <location>
        <begin position="336"/>
        <end position="361"/>
    </location>
</feature>
<evidence type="ECO:0000259" key="12">
    <source>
        <dbReference type="PROSITE" id="PS50262"/>
    </source>
</evidence>